<dbReference type="EMBL" id="LGHJ01000020">
    <property type="protein sequence ID" value="KPL73638.1"/>
    <property type="molecule type" value="Genomic_DNA"/>
</dbReference>
<evidence type="ECO:0000259" key="3">
    <source>
        <dbReference type="Pfam" id="PF01408"/>
    </source>
</evidence>
<dbReference type="InterPro" id="IPR000683">
    <property type="entry name" value="Gfo/Idh/MocA-like_OxRdtase_N"/>
</dbReference>
<dbReference type="Gene3D" id="3.30.360.10">
    <property type="entry name" value="Dihydrodipicolinate Reductase, domain 2"/>
    <property type="match status" value="1"/>
</dbReference>
<dbReference type="RefSeq" id="WP_061915086.1">
    <property type="nucleotide sequence ID" value="NZ_DF967971.1"/>
</dbReference>
<dbReference type="GO" id="GO:0005737">
    <property type="term" value="C:cytoplasm"/>
    <property type="evidence" value="ECO:0007669"/>
    <property type="project" value="TreeGrafter"/>
</dbReference>
<comment type="caution">
    <text evidence="5">The sequence shown here is derived from an EMBL/GenBank/DDBJ whole genome shotgun (WGS) entry which is preliminary data.</text>
</comment>
<dbReference type="GO" id="GO:0016491">
    <property type="term" value="F:oxidoreductase activity"/>
    <property type="evidence" value="ECO:0007669"/>
    <property type="project" value="UniProtKB-KW"/>
</dbReference>
<dbReference type="SUPFAM" id="SSF55347">
    <property type="entry name" value="Glyceraldehyde-3-phosphate dehydrogenase-like, C-terminal domain"/>
    <property type="match status" value="1"/>
</dbReference>
<dbReference type="PATRIC" id="fig|360411.5.peg.772"/>
<evidence type="ECO:0000313" key="5">
    <source>
        <dbReference type="EMBL" id="KPL73638.1"/>
    </source>
</evidence>
<evidence type="ECO:0000259" key="4">
    <source>
        <dbReference type="Pfam" id="PF02894"/>
    </source>
</evidence>
<evidence type="ECO:0000256" key="1">
    <source>
        <dbReference type="ARBA" id="ARBA00010928"/>
    </source>
</evidence>
<feature type="domain" description="Gfo/Idh/MocA-like oxidoreductase C-terminal" evidence="4">
    <location>
        <begin position="135"/>
        <end position="342"/>
    </location>
</feature>
<dbReference type="Proteomes" id="UP000050514">
    <property type="component" value="Unassembled WGS sequence"/>
</dbReference>
<gene>
    <name evidence="5" type="ORF">AC812_14780</name>
</gene>
<dbReference type="Gene3D" id="3.40.50.720">
    <property type="entry name" value="NAD(P)-binding Rossmann-like Domain"/>
    <property type="match status" value="1"/>
</dbReference>
<dbReference type="AlphaFoldDB" id="A0A0P6XNK6"/>
<sequence length="360" mass="40415">MTKTVKVGMIGAGFVSDIHAHAFKHYVHNAEVVAVASPNRAGEFAKTHGIPHAFHDYREMLKMKEIDVVTVAIPNYLHCQATLDAAAAGKHIICEKPLCKTLEEADQMIEATKKAGVLLMYAEELCFAPKYVRAKQLIEEGALGEPFLVKQSEEHDGPHMPWFWDVNLSGGGVLLDMGCHSVEYGRWVFGKPKVKSVTAYCNTFVHRERTKGEDHSIMVIEYEGNKINIAENSWAKGGGVDDRCEIYGTKGNTRADLLKGSSLWTYSQEGYGYAVEKAGTTRGWTFTMFEEVWNYGFPQEMQHFVNCVLGKEEPIETGEDGREVLKILYAAYQSAGEGRRIEFPYNPPQVEKPIDLWRKL</sequence>
<dbReference type="PANTHER" id="PTHR42840">
    <property type="entry name" value="NAD(P)-BINDING ROSSMANN-FOLD SUPERFAMILY PROTEIN-RELATED"/>
    <property type="match status" value="1"/>
</dbReference>
<comment type="similarity">
    <text evidence="1">Belongs to the Gfo/Idh/MocA family.</text>
</comment>
<organism evidence="5 6">
    <name type="scientific">Bellilinea caldifistulae</name>
    <dbReference type="NCBI Taxonomy" id="360411"/>
    <lineage>
        <taxon>Bacteria</taxon>
        <taxon>Bacillati</taxon>
        <taxon>Chloroflexota</taxon>
        <taxon>Anaerolineae</taxon>
        <taxon>Anaerolineales</taxon>
        <taxon>Anaerolineaceae</taxon>
        <taxon>Bellilinea</taxon>
    </lineage>
</organism>
<dbReference type="InterPro" id="IPR004104">
    <property type="entry name" value="Gfo/Idh/MocA-like_OxRdtase_C"/>
</dbReference>
<keyword evidence="6" id="KW-1185">Reference proteome</keyword>
<dbReference type="GO" id="GO:0006740">
    <property type="term" value="P:NADPH regeneration"/>
    <property type="evidence" value="ECO:0007669"/>
    <property type="project" value="TreeGrafter"/>
</dbReference>
<name>A0A0P6XNK6_9CHLR</name>
<protein>
    <submittedName>
        <fullName evidence="5">Oxidoreductase</fullName>
    </submittedName>
</protein>
<keyword evidence="2" id="KW-0560">Oxidoreductase</keyword>
<dbReference type="InterPro" id="IPR036291">
    <property type="entry name" value="NAD(P)-bd_dom_sf"/>
</dbReference>
<evidence type="ECO:0000256" key="2">
    <source>
        <dbReference type="ARBA" id="ARBA00023002"/>
    </source>
</evidence>
<dbReference type="STRING" id="360411.AC812_14780"/>
<dbReference type="GO" id="GO:0000166">
    <property type="term" value="F:nucleotide binding"/>
    <property type="evidence" value="ECO:0007669"/>
    <property type="project" value="InterPro"/>
</dbReference>
<dbReference type="PANTHER" id="PTHR42840:SF3">
    <property type="entry name" value="BINDING ROSSMANN FOLD OXIDOREDUCTASE, PUTATIVE (AFU_ORTHOLOGUE AFUA_2G10240)-RELATED"/>
    <property type="match status" value="1"/>
</dbReference>
<dbReference type="Pfam" id="PF01408">
    <property type="entry name" value="GFO_IDH_MocA"/>
    <property type="match status" value="1"/>
</dbReference>
<evidence type="ECO:0000313" key="6">
    <source>
        <dbReference type="Proteomes" id="UP000050514"/>
    </source>
</evidence>
<dbReference type="OrthoDB" id="9815825at2"/>
<feature type="domain" description="Gfo/Idh/MocA-like oxidoreductase N-terminal" evidence="3">
    <location>
        <begin position="5"/>
        <end position="121"/>
    </location>
</feature>
<accession>A0A0P6XNK6</accession>
<reference evidence="5 6" key="1">
    <citation type="submission" date="2015-07" db="EMBL/GenBank/DDBJ databases">
        <title>Draft genome of Bellilinea caldifistulae DSM 17877.</title>
        <authorList>
            <person name="Hemp J."/>
            <person name="Ward L.M."/>
            <person name="Pace L.A."/>
            <person name="Fischer W.W."/>
        </authorList>
    </citation>
    <scope>NUCLEOTIDE SEQUENCE [LARGE SCALE GENOMIC DNA]</scope>
    <source>
        <strain evidence="5 6">GOMI-1</strain>
    </source>
</reference>
<dbReference type="SUPFAM" id="SSF51735">
    <property type="entry name" value="NAD(P)-binding Rossmann-fold domains"/>
    <property type="match status" value="1"/>
</dbReference>
<proteinExistence type="inferred from homology"/>
<dbReference type="Pfam" id="PF02894">
    <property type="entry name" value="GFO_IDH_MocA_C"/>
    <property type="match status" value="1"/>
</dbReference>